<dbReference type="EC" id="3.4.14.10" evidence="4"/>
<comment type="subcellular location">
    <subcellularLocation>
        <location evidence="3">Secreted</location>
        <location evidence="3">Extracellular space</location>
    </subcellularLocation>
</comment>
<dbReference type="Gene3D" id="3.40.50.200">
    <property type="entry name" value="Peptidase S8/S53 domain"/>
    <property type="match status" value="1"/>
</dbReference>
<evidence type="ECO:0000256" key="2">
    <source>
        <dbReference type="ARBA" id="ARBA00002451"/>
    </source>
</evidence>
<dbReference type="PANTHER" id="PTHR14218:SF10">
    <property type="entry name" value="PEPTIDASE S53 DOMAIN-CONTAINING PROTEIN"/>
    <property type="match status" value="1"/>
</dbReference>
<dbReference type="Pfam" id="PF09286">
    <property type="entry name" value="Pro-kuma_activ"/>
    <property type="match status" value="1"/>
</dbReference>
<keyword evidence="11 15" id="KW-0106">Calcium</keyword>
<keyword evidence="5" id="KW-0964">Secreted</keyword>
<dbReference type="PANTHER" id="PTHR14218">
    <property type="entry name" value="PROTEASE S8 TRIPEPTIDYL PEPTIDASE I CLN2"/>
    <property type="match status" value="1"/>
</dbReference>
<keyword evidence="6" id="KW-0645">Protease</keyword>
<evidence type="ECO:0000256" key="6">
    <source>
        <dbReference type="ARBA" id="ARBA00022670"/>
    </source>
</evidence>
<comment type="cofactor">
    <cofactor evidence="15">
        <name>Ca(2+)</name>
        <dbReference type="ChEBI" id="CHEBI:29108"/>
    </cofactor>
    <text evidence="15">Binds 1 Ca(2+) ion per subunit.</text>
</comment>
<dbReference type="EMBL" id="KL648097">
    <property type="protein sequence ID" value="KEY72085.1"/>
    <property type="molecule type" value="Genomic_DNA"/>
</dbReference>
<evidence type="ECO:0000256" key="7">
    <source>
        <dbReference type="ARBA" id="ARBA00022723"/>
    </source>
</evidence>
<keyword evidence="19" id="KW-1185">Reference proteome</keyword>
<evidence type="ECO:0000256" key="11">
    <source>
        <dbReference type="ARBA" id="ARBA00022837"/>
    </source>
</evidence>
<comment type="caution">
    <text evidence="15">Lacks conserved residue(s) required for the propagation of feature annotation.</text>
</comment>
<dbReference type="AlphaFoldDB" id="A0A084B3F6"/>
<feature type="binding site" evidence="15">
    <location>
        <position position="570"/>
    </location>
    <ligand>
        <name>Ca(2+)</name>
        <dbReference type="ChEBI" id="CHEBI:29108"/>
    </ligand>
</feature>
<feature type="signal peptide" evidence="16">
    <location>
        <begin position="1"/>
        <end position="20"/>
    </location>
</feature>
<feature type="domain" description="Peptidase S53" evidence="17">
    <location>
        <begin position="205"/>
        <end position="592"/>
    </location>
</feature>
<dbReference type="Proteomes" id="UP000028045">
    <property type="component" value="Unassembled WGS sequence"/>
</dbReference>
<protein>
    <recommendedName>
        <fullName evidence="4">tripeptidyl-peptidase II</fullName>
        <ecNumber evidence="4">3.4.14.10</ecNumber>
    </recommendedName>
</protein>
<dbReference type="GO" id="GO:0008240">
    <property type="term" value="F:tripeptidyl-peptidase activity"/>
    <property type="evidence" value="ECO:0007669"/>
    <property type="project" value="UniProtKB-EC"/>
</dbReference>
<evidence type="ECO:0000313" key="19">
    <source>
        <dbReference type="Proteomes" id="UP000028045"/>
    </source>
</evidence>
<feature type="binding site" evidence="15">
    <location>
        <position position="572"/>
    </location>
    <ligand>
        <name>Ca(2+)</name>
        <dbReference type="ChEBI" id="CHEBI:29108"/>
    </ligand>
</feature>
<evidence type="ECO:0000256" key="13">
    <source>
        <dbReference type="ARBA" id="ARBA00023145"/>
    </source>
</evidence>
<dbReference type="SMART" id="SM00944">
    <property type="entry name" value="Pro-kuma_activ"/>
    <property type="match status" value="1"/>
</dbReference>
<evidence type="ECO:0000256" key="14">
    <source>
        <dbReference type="ARBA" id="ARBA00023180"/>
    </source>
</evidence>
<evidence type="ECO:0000256" key="5">
    <source>
        <dbReference type="ARBA" id="ARBA00022525"/>
    </source>
</evidence>
<reference evidence="18 19" key="1">
    <citation type="journal article" date="2014" name="BMC Genomics">
        <title>Comparative genome sequencing reveals chemotype-specific gene clusters in the toxigenic black mold Stachybotrys.</title>
        <authorList>
            <person name="Semeiks J."/>
            <person name="Borek D."/>
            <person name="Otwinowski Z."/>
            <person name="Grishin N.V."/>
        </authorList>
    </citation>
    <scope>NUCLEOTIDE SEQUENCE [LARGE SCALE GENOMIC DNA]</scope>
    <source>
        <strain evidence="19">CBS 109288 / IBT 7711</strain>
    </source>
</reference>
<comment type="catalytic activity">
    <reaction evidence="1">
        <text>Release of an N-terminal tripeptide from a polypeptide.</text>
        <dbReference type="EC" id="3.4.14.10"/>
    </reaction>
</comment>
<keyword evidence="12" id="KW-0843">Virulence</keyword>
<proteinExistence type="predicted"/>
<keyword evidence="8 16" id="KW-0732">Signal</keyword>
<evidence type="ECO:0000256" key="12">
    <source>
        <dbReference type="ARBA" id="ARBA00023026"/>
    </source>
</evidence>
<evidence type="ECO:0000313" key="18">
    <source>
        <dbReference type="EMBL" id="KEY72085.1"/>
    </source>
</evidence>
<evidence type="ECO:0000259" key="17">
    <source>
        <dbReference type="PROSITE" id="PS51695"/>
    </source>
</evidence>
<evidence type="ECO:0000256" key="16">
    <source>
        <dbReference type="SAM" id="SignalP"/>
    </source>
</evidence>
<keyword evidence="14" id="KW-0325">Glycoprotein</keyword>
<dbReference type="GO" id="GO:0005576">
    <property type="term" value="C:extracellular region"/>
    <property type="evidence" value="ECO:0007669"/>
    <property type="project" value="UniProtKB-SubCell"/>
</dbReference>
<dbReference type="InterPro" id="IPR050819">
    <property type="entry name" value="Tripeptidyl-peptidase_I"/>
</dbReference>
<dbReference type="InterPro" id="IPR000209">
    <property type="entry name" value="Peptidase_S8/S53_dom"/>
</dbReference>
<evidence type="ECO:0000256" key="4">
    <source>
        <dbReference type="ARBA" id="ARBA00012462"/>
    </source>
</evidence>
<dbReference type="FunFam" id="3.40.50.200:FF:000015">
    <property type="entry name" value="Tripeptidyl peptidase A"/>
    <property type="match status" value="1"/>
</dbReference>
<gene>
    <name evidence="18" type="ORF">S7711_00101</name>
</gene>
<evidence type="ECO:0000256" key="3">
    <source>
        <dbReference type="ARBA" id="ARBA00004239"/>
    </source>
</evidence>
<feature type="binding site" evidence="15">
    <location>
        <position position="539"/>
    </location>
    <ligand>
        <name>Ca(2+)</name>
        <dbReference type="ChEBI" id="CHEBI:29108"/>
    </ligand>
</feature>
<dbReference type="CDD" id="cd04056">
    <property type="entry name" value="Peptidases_S53"/>
    <property type="match status" value="1"/>
</dbReference>
<dbReference type="CDD" id="cd11377">
    <property type="entry name" value="Pro-peptidase_S53"/>
    <property type="match status" value="1"/>
</dbReference>
<keyword evidence="7 15" id="KW-0479">Metal-binding</keyword>
<name>A0A084B3F6_STACB</name>
<evidence type="ECO:0000256" key="10">
    <source>
        <dbReference type="ARBA" id="ARBA00022825"/>
    </source>
</evidence>
<dbReference type="GO" id="GO:0006508">
    <property type="term" value="P:proteolysis"/>
    <property type="evidence" value="ECO:0007669"/>
    <property type="project" value="UniProtKB-KW"/>
</dbReference>
<evidence type="ECO:0000256" key="8">
    <source>
        <dbReference type="ARBA" id="ARBA00022729"/>
    </source>
</evidence>
<dbReference type="InterPro" id="IPR015366">
    <property type="entry name" value="S53_propep"/>
</dbReference>
<keyword evidence="10" id="KW-0720">Serine protease</keyword>
<sequence>MQLAESLGALVLLLLPLVSGIPVPGEHVDPDVIIKLSIALEPRDSQLLEDTLYAVSDPASPRYGQHLTREEARALVEPRPESTEAVRRWLAGSDLEHLVPPEDGQFIRISMPAKRAELLFGRDFKLHTRPDGKVARSMDNLVPIDVRQHIASIYSTLDFGTTTVQGSTLYPKFPFSKSARSLDSSNRSVCQDDPESVDLQDCNNTMTPACLRNLYNMDDPPVAAHKNSLFGVAGFLGQTAQYRELEMFVDTYASYARGANFSVEPINNGSNPQGEYPSGEANLNIQYAISMAHNVPVRFYTNGGEYRDYIPDLDINDPTIASVEPWLEFASYLVDLPDKDLPQVVSISYGINEHVLPKDYAIQTCNLFGQLGTRGVTVVTAAGNTGPGVSCMSNDGLNTTKFLPMFPSSCPYVTSVGGTEGNSPEFATNFSSGGFSEYFRRPRWQDEAVGGFLAEHGQRWKQYYDARGRGYPDLAAQAHNYPIYNHGVVEDADGTSAAAPLFASMIALINNERFNLKKPALGFLNPFIYKHGKAAFTDITQGRSVGCQGVSYWGLPSPIIPDAGWHAVAGWDPITGWGTPLFDRLRTLALCVKKHTYSARPGHVTENE</sequence>
<dbReference type="HOGENOM" id="CLU_013783_3_0_1"/>
<dbReference type="SUPFAM" id="SSF54897">
    <property type="entry name" value="Protease propeptides/inhibitors"/>
    <property type="match status" value="1"/>
</dbReference>
<dbReference type="OrthoDB" id="409122at2759"/>
<dbReference type="SUPFAM" id="SSF52743">
    <property type="entry name" value="Subtilisin-like"/>
    <property type="match status" value="1"/>
</dbReference>
<keyword evidence="9" id="KW-0378">Hydrolase</keyword>
<dbReference type="InterPro" id="IPR036852">
    <property type="entry name" value="Peptidase_S8/S53_dom_sf"/>
</dbReference>
<organism evidence="18 19">
    <name type="scientific">Stachybotrys chartarum (strain CBS 109288 / IBT 7711)</name>
    <name type="common">Toxic black mold</name>
    <name type="synonym">Stilbospora chartarum</name>
    <dbReference type="NCBI Taxonomy" id="1280523"/>
    <lineage>
        <taxon>Eukaryota</taxon>
        <taxon>Fungi</taxon>
        <taxon>Dikarya</taxon>
        <taxon>Ascomycota</taxon>
        <taxon>Pezizomycotina</taxon>
        <taxon>Sordariomycetes</taxon>
        <taxon>Hypocreomycetidae</taxon>
        <taxon>Hypocreales</taxon>
        <taxon>Stachybotryaceae</taxon>
        <taxon>Stachybotrys</taxon>
    </lineage>
</organism>
<dbReference type="GO" id="GO:0004252">
    <property type="term" value="F:serine-type endopeptidase activity"/>
    <property type="evidence" value="ECO:0007669"/>
    <property type="project" value="InterPro"/>
</dbReference>
<feature type="chain" id="PRO_5001771676" description="tripeptidyl-peptidase II" evidence="16">
    <location>
        <begin position="21"/>
        <end position="608"/>
    </location>
</feature>
<evidence type="ECO:0000256" key="1">
    <source>
        <dbReference type="ARBA" id="ARBA00001910"/>
    </source>
</evidence>
<keyword evidence="13" id="KW-0865">Zymogen</keyword>
<accession>A0A084B3F6</accession>
<dbReference type="GO" id="GO:0046872">
    <property type="term" value="F:metal ion binding"/>
    <property type="evidence" value="ECO:0007669"/>
    <property type="project" value="UniProtKB-UniRule"/>
</dbReference>
<dbReference type="PROSITE" id="PS51695">
    <property type="entry name" value="SEDOLISIN"/>
    <property type="match status" value="1"/>
</dbReference>
<dbReference type="InterPro" id="IPR030400">
    <property type="entry name" value="Sedolisin_dom"/>
</dbReference>
<dbReference type="Pfam" id="PF00082">
    <property type="entry name" value="Peptidase_S8"/>
    <property type="match status" value="1"/>
</dbReference>
<evidence type="ECO:0000256" key="9">
    <source>
        <dbReference type="ARBA" id="ARBA00022801"/>
    </source>
</evidence>
<evidence type="ECO:0000256" key="15">
    <source>
        <dbReference type="PROSITE-ProRule" id="PRU01032"/>
    </source>
</evidence>
<feature type="binding site" evidence="15">
    <location>
        <position position="538"/>
    </location>
    <ligand>
        <name>Ca(2+)</name>
        <dbReference type="ChEBI" id="CHEBI:29108"/>
    </ligand>
</feature>
<comment type="function">
    <text evidence="2">Secreted tripeptidyl-peptidase which degrades proteins at acidic pHs and is involved in virulence.</text>
</comment>